<evidence type="ECO:0000313" key="10">
    <source>
        <dbReference type="EMBL" id="MBL0386139.1"/>
    </source>
</evidence>
<comment type="similarity">
    <text evidence="2">Belongs to the ABC transporter superfamily.</text>
</comment>
<dbReference type="PANTHER" id="PTHR43553">
    <property type="entry name" value="HEAVY METAL TRANSPORTER"/>
    <property type="match status" value="1"/>
</dbReference>
<dbReference type="PROSITE" id="PS00211">
    <property type="entry name" value="ABC_TRANSPORTER_1"/>
    <property type="match status" value="2"/>
</dbReference>
<evidence type="ECO:0000256" key="2">
    <source>
        <dbReference type="ARBA" id="ARBA00005417"/>
    </source>
</evidence>
<evidence type="ECO:0000256" key="8">
    <source>
        <dbReference type="ARBA" id="ARBA00023136"/>
    </source>
</evidence>
<dbReference type="RefSeq" id="WP_201632037.1">
    <property type="nucleotide sequence ID" value="NZ_JAEQNB010000001.1"/>
</dbReference>
<comment type="caution">
    <text evidence="10">The sequence shown here is derived from an EMBL/GenBank/DDBJ whole genome shotgun (WGS) entry which is preliminary data.</text>
</comment>
<evidence type="ECO:0000256" key="4">
    <source>
        <dbReference type="ARBA" id="ARBA00022475"/>
    </source>
</evidence>
<dbReference type="NCBIfam" id="NF010167">
    <property type="entry name" value="PRK13648.1"/>
    <property type="match status" value="2"/>
</dbReference>
<evidence type="ECO:0000256" key="7">
    <source>
        <dbReference type="ARBA" id="ARBA00022967"/>
    </source>
</evidence>
<evidence type="ECO:0000256" key="6">
    <source>
        <dbReference type="ARBA" id="ARBA00022840"/>
    </source>
</evidence>
<dbReference type="InterPro" id="IPR003439">
    <property type="entry name" value="ABC_transporter-like_ATP-bd"/>
</dbReference>
<keyword evidence="6 10" id="KW-0067">ATP-binding</keyword>
<feature type="domain" description="ABC transporter" evidence="9">
    <location>
        <begin position="6"/>
        <end position="246"/>
    </location>
</feature>
<evidence type="ECO:0000259" key="9">
    <source>
        <dbReference type="PROSITE" id="PS50893"/>
    </source>
</evidence>
<feature type="domain" description="ABC transporter" evidence="9">
    <location>
        <begin position="319"/>
        <end position="554"/>
    </location>
</feature>
<dbReference type="CDD" id="cd03225">
    <property type="entry name" value="ABC_cobalt_CbiO_domain1"/>
    <property type="match status" value="2"/>
</dbReference>
<gene>
    <name evidence="10" type="ORF">JJB07_05675</name>
</gene>
<keyword evidence="5" id="KW-0547">Nucleotide-binding</keyword>
<dbReference type="SMART" id="SM00382">
    <property type="entry name" value="AAA"/>
    <property type="match status" value="2"/>
</dbReference>
<dbReference type="PROSITE" id="PS50893">
    <property type="entry name" value="ABC_TRANSPORTER_2"/>
    <property type="match status" value="2"/>
</dbReference>
<keyword evidence="11" id="KW-1185">Reference proteome</keyword>
<dbReference type="SUPFAM" id="SSF52540">
    <property type="entry name" value="P-loop containing nucleoside triphosphate hydrolases"/>
    <property type="match status" value="2"/>
</dbReference>
<dbReference type="PANTHER" id="PTHR43553:SF27">
    <property type="entry name" value="ENERGY-COUPLING FACTOR TRANSPORTER ATP-BINDING PROTEIN ECFA2"/>
    <property type="match status" value="1"/>
</dbReference>
<keyword evidence="4" id="KW-1003">Cell membrane</keyword>
<dbReference type="InterPro" id="IPR003593">
    <property type="entry name" value="AAA+_ATPase"/>
</dbReference>
<evidence type="ECO:0000256" key="1">
    <source>
        <dbReference type="ARBA" id="ARBA00004202"/>
    </source>
</evidence>
<dbReference type="EMBL" id="JAEQNB010000001">
    <property type="protein sequence ID" value="MBL0386139.1"/>
    <property type="molecule type" value="Genomic_DNA"/>
</dbReference>
<dbReference type="Pfam" id="PF00005">
    <property type="entry name" value="ABC_tran"/>
    <property type="match status" value="2"/>
</dbReference>
<evidence type="ECO:0000256" key="5">
    <source>
        <dbReference type="ARBA" id="ARBA00022741"/>
    </source>
</evidence>
<dbReference type="InterPro" id="IPR015856">
    <property type="entry name" value="ABC_transpr_CbiO/EcfA_su"/>
</dbReference>
<proteinExistence type="inferred from homology"/>
<keyword evidence="7" id="KW-1278">Translocase</keyword>
<keyword evidence="8" id="KW-0472">Membrane</keyword>
<evidence type="ECO:0000313" key="11">
    <source>
        <dbReference type="Proteomes" id="UP000602284"/>
    </source>
</evidence>
<dbReference type="InterPro" id="IPR017871">
    <property type="entry name" value="ABC_transporter-like_CS"/>
</dbReference>
<dbReference type="Proteomes" id="UP000602284">
    <property type="component" value="Unassembled WGS sequence"/>
</dbReference>
<dbReference type="InterPro" id="IPR050095">
    <property type="entry name" value="ECF_ABC_transporter_ATP-bd"/>
</dbReference>
<dbReference type="GO" id="GO:0005524">
    <property type="term" value="F:ATP binding"/>
    <property type="evidence" value="ECO:0007669"/>
    <property type="project" value="UniProtKB-KW"/>
</dbReference>
<dbReference type="InterPro" id="IPR027417">
    <property type="entry name" value="P-loop_NTPase"/>
</dbReference>
<organism evidence="10 11">
    <name type="scientific">Tumebacillus amylolyticus</name>
    <dbReference type="NCBI Taxonomy" id="2801339"/>
    <lineage>
        <taxon>Bacteria</taxon>
        <taxon>Bacillati</taxon>
        <taxon>Bacillota</taxon>
        <taxon>Bacilli</taxon>
        <taxon>Bacillales</taxon>
        <taxon>Alicyclobacillaceae</taxon>
        <taxon>Tumebacillus</taxon>
    </lineage>
</organism>
<protein>
    <submittedName>
        <fullName evidence="10">Energy-coupling factor ABC transporter ATP-binding protein</fullName>
    </submittedName>
</protein>
<dbReference type="Gene3D" id="3.40.50.300">
    <property type="entry name" value="P-loop containing nucleotide triphosphate hydrolases"/>
    <property type="match status" value="2"/>
</dbReference>
<keyword evidence="3" id="KW-0813">Transport</keyword>
<accession>A0ABS1J790</accession>
<sequence>MALPELRLTNFTYYYPDAERPALDLINGSVRQGEFVLLAGPSGCGKSTLLRALNGLVPEFYGGRVGGEVRYREKLLSEFGNRRIATHVGMVFQDPERQLVMTEVEREVAFGLENAEVPPAEMRRRVAEVLNFFDLAPIRHKRTADLSGGEKQKVAIASVMALQPDVLLLDEPTSQLDPGAAQEILDLVKRLNEELGVTVVLVEQRLDRVMHLADRVVSLYEGRIEYDGSPADFAHFAALSRPELLVPVTKLFVEAGRPERPLTVKEARQIVRRDAAFLQDQDPVNAAQNGTPRRGLSSKLVHVMKKMFGANLDPDDVLLEARDVRFGYPDGEEVLKGLRVKIGRGQFTALLGANGAGKSTLFRLFAALSRPTEGKVLFAGVDTRGLDPAELAGQLGYLSQNPSDYLFHETLREECEFSRKLIGLSVGDEEAERVLHEVVESLGLLPHLDRNPRDLSGGERQRAALATVLVQQPQALLLDEPTRGLDAGQKDRLGDWLTTYVEAGGTVVLITHDIEFAAEYGERVLLLDDGILVAEGTPQDMLTRGLFYSPQTSRVFHGVLDRIVTIRDGVEALKKLPTAETEGSP</sequence>
<evidence type="ECO:0000256" key="3">
    <source>
        <dbReference type="ARBA" id="ARBA00022448"/>
    </source>
</evidence>
<reference evidence="10 11" key="1">
    <citation type="submission" date="2021-01" db="EMBL/GenBank/DDBJ databases">
        <title>Tumebacillus sp. strain ITR2 16S ribosomal RNA gene Genome sequencing and assembly.</title>
        <authorList>
            <person name="Kang M."/>
        </authorList>
    </citation>
    <scope>NUCLEOTIDE SEQUENCE [LARGE SCALE GENOMIC DNA]</scope>
    <source>
        <strain evidence="10 11">ITR2</strain>
    </source>
</reference>
<name>A0ABS1J790_9BACL</name>
<comment type="subcellular location">
    <subcellularLocation>
        <location evidence="1">Cell membrane</location>
        <topology evidence="1">Peripheral membrane protein</topology>
    </subcellularLocation>
</comment>